<comment type="catalytic activity">
    <reaction evidence="9 10">
        <text>Release of signal peptides from bacterial membrane prolipoproteins. Hydrolyzes -Xaa-Yaa-Zaa-|-(S,diacylglyceryl)Cys-, in which Xaa is hydrophobic (preferably Leu), and Yaa (Ala or Ser) and Zaa (Gly or Ala) have small, neutral side chains.</text>
        <dbReference type="EC" id="3.4.23.36"/>
    </reaction>
</comment>
<comment type="pathway">
    <text evidence="9">Protein modification; lipoprotein biosynthesis (signal peptide cleavage).</text>
</comment>
<dbReference type="PANTHER" id="PTHR33695:SF1">
    <property type="entry name" value="LIPOPROTEIN SIGNAL PEPTIDASE"/>
    <property type="match status" value="1"/>
</dbReference>
<keyword evidence="4 9" id="KW-0812">Transmembrane</keyword>
<evidence type="ECO:0000256" key="9">
    <source>
        <dbReference type="HAMAP-Rule" id="MF_00161"/>
    </source>
</evidence>
<evidence type="ECO:0000256" key="4">
    <source>
        <dbReference type="ARBA" id="ARBA00022692"/>
    </source>
</evidence>
<dbReference type="InterPro" id="IPR001872">
    <property type="entry name" value="Peptidase_A8"/>
</dbReference>
<organism evidence="13 14">
    <name type="scientific">Schumannella soli</name>
    <dbReference type="NCBI Taxonomy" id="2590779"/>
    <lineage>
        <taxon>Bacteria</taxon>
        <taxon>Bacillati</taxon>
        <taxon>Actinomycetota</taxon>
        <taxon>Actinomycetes</taxon>
        <taxon>Micrococcales</taxon>
        <taxon>Microbacteriaceae</taxon>
        <taxon>Schumannella</taxon>
    </lineage>
</organism>
<comment type="caution">
    <text evidence="13">The sequence shown here is derived from an EMBL/GenBank/DDBJ whole genome shotgun (WGS) entry which is preliminary data.</text>
</comment>
<reference evidence="13 14" key="1">
    <citation type="submission" date="2019-06" db="EMBL/GenBank/DDBJ databases">
        <authorList>
            <person name="Li F."/>
        </authorList>
    </citation>
    <scope>NUCLEOTIDE SEQUENCE [LARGE SCALE GENOMIC DNA]</scope>
    <source>
        <strain evidence="13 14">10F1D-1</strain>
    </source>
</reference>
<dbReference type="OrthoDB" id="4308908at2"/>
<keyword evidence="2 9" id="KW-1003">Cell membrane</keyword>
<evidence type="ECO:0000256" key="7">
    <source>
        <dbReference type="ARBA" id="ARBA00022989"/>
    </source>
</evidence>
<feature type="transmembrane region" description="Helical" evidence="9">
    <location>
        <begin position="49"/>
        <end position="75"/>
    </location>
</feature>
<sequence length="181" mass="19251">MALIVVVAGIVYGLDQLTKALIVQNLVEGSTQQLLGDLLQLHFVRNPGAAFSLATGMTWIFSIAAVAVVGFVVWYARRIRSLLWAVVFGLVLAGALGNLTDRLFREPGFARGHVVDFIQVWGFPAIFNIADVGITVGMALFVLLVLRGVGLDGSRRVTESSVDATTATAPDTAPDDGATRP</sequence>
<feature type="transmembrane region" description="Helical" evidence="9">
    <location>
        <begin position="120"/>
        <end position="146"/>
    </location>
</feature>
<feature type="compositionally biased region" description="Low complexity" evidence="12">
    <location>
        <begin position="163"/>
        <end position="181"/>
    </location>
</feature>
<keyword evidence="7 9" id="KW-1133">Transmembrane helix</keyword>
<feature type="region of interest" description="Disordered" evidence="12">
    <location>
        <begin position="162"/>
        <end position="181"/>
    </location>
</feature>
<dbReference type="PROSITE" id="PS00855">
    <property type="entry name" value="SPASE_II"/>
    <property type="match status" value="1"/>
</dbReference>
<evidence type="ECO:0000256" key="3">
    <source>
        <dbReference type="ARBA" id="ARBA00022670"/>
    </source>
</evidence>
<keyword evidence="5 9" id="KW-0064">Aspartyl protease</keyword>
<evidence type="ECO:0000256" key="10">
    <source>
        <dbReference type="RuleBase" id="RU000594"/>
    </source>
</evidence>
<accession>A0A506Y6M0</accession>
<dbReference type="AlphaFoldDB" id="A0A506Y6M0"/>
<protein>
    <recommendedName>
        <fullName evidence="9">Lipoprotein signal peptidase</fullName>
        <ecNumber evidence="9">3.4.23.36</ecNumber>
    </recommendedName>
    <alternativeName>
        <fullName evidence="9">Prolipoprotein signal peptidase</fullName>
    </alternativeName>
    <alternativeName>
        <fullName evidence="9">Signal peptidase II</fullName>
        <shortName evidence="9">SPase II</shortName>
    </alternativeName>
</protein>
<evidence type="ECO:0000256" key="11">
    <source>
        <dbReference type="RuleBase" id="RU004181"/>
    </source>
</evidence>
<dbReference type="GO" id="GO:0006508">
    <property type="term" value="P:proteolysis"/>
    <property type="evidence" value="ECO:0007669"/>
    <property type="project" value="UniProtKB-KW"/>
</dbReference>
<evidence type="ECO:0000256" key="2">
    <source>
        <dbReference type="ARBA" id="ARBA00022475"/>
    </source>
</evidence>
<dbReference type="PANTHER" id="PTHR33695">
    <property type="entry name" value="LIPOPROTEIN SIGNAL PEPTIDASE"/>
    <property type="match status" value="1"/>
</dbReference>
<evidence type="ECO:0000256" key="5">
    <source>
        <dbReference type="ARBA" id="ARBA00022750"/>
    </source>
</evidence>
<proteinExistence type="inferred from homology"/>
<feature type="active site" evidence="9">
    <location>
        <position position="131"/>
    </location>
</feature>
<feature type="active site" evidence="9">
    <location>
        <position position="116"/>
    </location>
</feature>
<feature type="transmembrane region" description="Helical" evidence="9">
    <location>
        <begin position="82"/>
        <end position="100"/>
    </location>
</feature>
<dbReference type="Proteomes" id="UP000316252">
    <property type="component" value="Unassembled WGS sequence"/>
</dbReference>
<evidence type="ECO:0000256" key="1">
    <source>
        <dbReference type="ARBA" id="ARBA00006139"/>
    </source>
</evidence>
<comment type="function">
    <text evidence="9 10">This protein specifically catalyzes the removal of signal peptides from prolipoproteins.</text>
</comment>
<comment type="similarity">
    <text evidence="1 9 11">Belongs to the peptidase A8 family.</text>
</comment>
<dbReference type="GO" id="GO:0004190">
    <property type="term" value="F:aspartic-type endopeptidase activity"/>
    <property type="evidence" value="ECO:0007669"/>
    <property type="project" value="UniProtKB-UniRule"/>
</dbReference>
<dbReference type="HAMAP" id="MF_00161">
    <property type="entry name" value="LspA"/>
    <property type="match status" value="1"/>
</dbReference>
<comment type="subcellular location">
    <subcellularLocation>
        <location evidence="9">Cell membrane</location>
        <topology evidence="9">Multi-pass membrane protein</topology>
    </subcellularLocation>
</comment>
<dbReference type="Pfam" id="PF01252">
    <property type="entry name" value="Peptidase_A8"/>
    <property type="match status" value="1"/>
</dbReference>
<evidence type="ECO:0000256" key="12">
    <source>
        <dbReference type="SAM" id="MobiDB-lite"/>
    </source>
</evidence>
<dbReference type="PRINTS" id="PR00781">
    <property type="entry name" value="LIPOSIGPTASE"/>
</dbReference>
<keyword evidence="8 9" id="KW-0472">Membrane</keyword>
<evidence type="ECO:0000256" key="6">
    <source>
        <dbReference type="ARBA" id="ARBA00022801"/>
    </source>
</evidence>
<keyword evidence="3 9" id="KW-0645">Protease</keyword>
<evidence type="ECO:0000313" key="13">
    <source>
        <dbReference type="EMBL" id="TPW76658.1"/>
    </source>
</evidence>
<dbReference type="NCBIfam" id="TIGR00077">
    <property type="entry name" value="lspA"/>
    <property type="match status" value="1"/>
</dbReference>
<comment type="caution">
    <text evidence="9">Lacks conserved residue(s) required for the propagation of feature annotation.</text>
</comment>
<name>A0A506Y6M0_9MICO</name>
<dbReference type="GO" id="GO:0005886">
    <property type="term" value="C:plasma membrane"/>
    <property type="evidence" value="ECO:0007669"/>
    <property type="project" value="UniProtKB-SubCell"/>
</dbReference>
<dbReference type="EMBL" id="VHQG01000002">
    <property type="protein sequence ID" value="TPW76658.1"/>
    <property type="molecule type" value="Genomic_DNA"/>
</dbReference>
<keyword evidence="14" id="KW-1185">Reference proteome</keyword>
<keyword evidence="6 9" id="KW-0378">Hydrolase</keyword>
<evidence type="ECO:0000256" key="8">
    <source>
        <dbReference type="ARBA" id="ARBA00023136"/>
    </source>
</evidence>
<gene>
    <name evidence="9 13" type="primary">lspA</name>
    <name evidence="13" type="ORF">FJ657_11415</name>
</gene>
<dbReference type="UniPathway" id="UPA00665"/>
<evidence type="ECO:0000313" key="14">
    <source>
        <dbReference type="Proteomes" id="UP000316252"/>
    </source>
</evidence>
<dbReference type="EC" id="3.4.23.36" evidence="9"/>